<dbReference type="EMBL" id="JACCBN010000001">
    <property type="protein sequence ID" value="NYD39669.1"/>
    <property type="molecule type" value="Genomic_DNA"/>
</dbReference>
<proteinExistence type="predicted"/>
<dbReference type="AlphaFoldDB" id="A0A7Y9J9T1"/>
<protein>
    <recommendedName>
        <fullName evidence="4">Acyl-CoA dehydrogenase</fullName>
    </recommendedName>
</protein>
<keyword evidence="1" id="KW-0812">Transmembrane</keyword>
<dbReference type="InterPro" id="IPR009100">
    <property type="entry name" value="AcylCoA_DH/oxidase_NM_dom_sf"/>
</dbReference>
<comment type="caution">
    <text evidence="2">The sequence shown here is derived from an EMBL/GenBank/DDBJ whole genome shotgun (WGS) entry which is preliminary data.</text>
</comment>
<reference evidence="2 3" key="1">
    <citation type="submission" date="2020-07" db="EMBL/GenBank/DDBJ databases">
        <title>Sequencing the genomes of 1000 actinobacteria strains.</title>
        <authorList>
            <person name="Klenk H.-P."/>
        </authorList>
    </citation>
    <scope>NUCLEOTIDE SEQUENCE [LARGE SCALE GENOMIC DNA]</scope>
    <source>
        <strain evidence="2 3">DSM 45772</strain>
    </source>
</reference>
<evidence type="ECO:0000256" key="1">
    <source>
        <dbReference type="SAM" id="Phobius"/>
    </source>
</evidence>
<sequence>MFDLDTGPVDPLPAALDALGTTADTLGSWRVLAATASRDLVAARLAEAHLDATGILRQLGGDPPAPGSLWGVWAARAPHAVLEAEHGPQGWTLHGATPWSSGSDRCTDALVVAGDRLFAVRLDDPTVVPGEDPWRGLGMAGAGTTTVRFHGTVAHPVGGPGDYLDRPGFWHAAAGVAAVWFGGAVGVSGPLRRRIRSGRGDAHDAAHLGRVDAALGAAAALLREAAAAADAGTDPLDGARRRALVVRATVETAVETALRSTGRATGPAPLAHDARHARHVADLEVYVRQSHAERDLATLGGLAATAPEVTL</sequence>
<organism evidence="2 3">
    <name type="scientific">Actinomycetospora corticicola</name>
    <dbReference type="NCBI Taxonomy" id="663602"/>
    <lineage>
        <taxon>Bacteria</taxon>
        <taxon>Bacillati</taxon>
        <taxon>Actinomycetota</taxon>
        <taxon>Actinomycetes</taxon>
        <taxon>Pseudonocardiales</taxon>
        <taxon>Pseudonocardiaceae</taxon>
        <taxon>Actinomycetospora</taxon>
    </lineage>
</organism>
<dbReference type="GO" id="GO:0016627">
    <property type="term" value="F:oxidoreductase activity, acting on the CH-CH group of donors"/>
    <property type="evidence" value="ECO:0007669"/>
    <property type="project" value="InterPro"/>
</dbReference>
<accession>A0A7Y9J9T1</accession>
<name>A0A7Y9J9T1_9PSEU</name>
<keyword evidence="1" id="KW-1133">Transmembrane helix</keyword>
<dbReference type="SUPFAM" id="SSF56645">
    <property type="entry name" value="Acyl-CoA dehydrogenase NM domain-like"/>
    <property type="match status" value="1"/>
</dbReference>
<keyword evidence="1" id="KW-0472">Membrane</keyword>
<dbReference type="InterPro" id="IPR046373">
    <property type="entry name" value="Acyl-CoA_Oxase/DH_mid-dom_sf"/>
</dbReference>
<evidence type="ECO:0008006" key="4">
    <source>
        <dbReference type="Google" id="ProtNLM"/>
    </source>
</evidence>
<evidence type="ECO:0000313" key="2">
    <source>
        <dbReference type="EMBL" id="NYD39669.1"/>
    </source>
</evidence>
<feature type="transmembrane region" description="Helical" evidence="1">
    <location>
        <begin position="169"/>
        <end position="189"/>
    </location>
</feature>
<dbReference type="RefSeq" id="WP_179796958.1">
    <property type="nucleotide sequence ID" value="NZ_BAABHP010000032.1"/>
</dbReference>
<gene>
    <name evidence="2" type="ORF">BJ983_005771</name>
</gene>
<evidence type="ECO:0000313" key="3">
    <source>
        <dbReference type="Proteomes" id="UP000535890"/>
    </source>
</evidence>
<dbReference type="Proteomes" id="UP000535890">
    <property type="component" value="Unassembled WGS sequence"/>
</dbReference>
<dbReference type="Gene3D" id="2.40.110.10">
    <property type="entry name" value="Butyryl-CoA Dehydrogenase, subunit A, domain 2"/>
    <property type="match status" value="1"/>
</dbReference>
<keyword evidence="3" id="KW-1185">Reference proteome</keyword>